<evidence type="ECO:0000256" key="7">
    <source>
        <dbReference type="ARBA" id="ARBA00022975"/>
    </source>
</evidence>
<reference evidence="15 16" key="1">
    <citation type="journal article" date="2003" name="Int. J. Syst. Evol. Microbiol.">
        <title>Virgibacillus carmonensis sp. nov., Virgibacillus necropolis sp. nov. and Virgibacillus picturae sp. nov., three novel species isolated from deteriorated mural paintings, transfer of the species of the genus salibacillus to Virgibacillus, as Virgibacillus marismortui comb. nov. and Virgibacillus salexigens comb. nov., and emended description of the genus Virgibacillus.</title>
        <authorList>
            <person name="Heyrman J."/>
            <person name="Logan N.A."/>
            <person name="Busse H.J."/>
            <person name="Balcaen A."/>
            <person name="Lebbe L."/>
            <person name="Rodriguez-Diaz M."/>
            <person name="Swings J."/>
            <person name="De Vos P."/>
        </authorList>
    </citation>
    <scope>NUCLEOTIDE SEQUENCE [LARGE SCALE GENOMIC DNA]</scope>
    <source>
        <strain evidence="15 16">LMG 19488</strain>
    </source>
</reference>
<evidence type="ECO:0000256" key="4">
    <source>
        <dbReference type="ARBA" id="ARBA00022714"/>
    </source>
</evidence>
<dbReference type="PRINTS" id="PR00409">
    <property type="entry name" value="PHDIOXRDTASE"/>
</dbReference>
<comment type="function">
    <text evidence="11">Responsible for channeling the electrons from the oxidation of dihydroorotate from the FMN redox center in the PyrD type B subunit to the ultimate electron acceptor NAD(+).</text>
</comment>
<dbReference type="GO" id="GO:0009055">
    <property type="term" value="F:electron transfer activity"/>
    <property type="evidence" value="ECO:0007669"/>
    <property type="project" value="UniProtKB-UniRule"/>
</dbReference>
<comment type="pathway">
    <text evidence="11">Pyrimidine metabolism; UMP biosynthesis via de novo pathway; orotate from (S)-dihydroorotate (NAD(+) route): step 1/1.</text>
</comment>
<dbReference type="GO" id="GO:0050660">
    <property type="term" value="F:flavin adenine dinucleotide binding"/>
    <property type="evidence" value="ECO:0007669"/>
    <property type="project" value="InterPro"/>
</dbReference>
<comment type="cofactor">
    <cofactor evidence="13">
        <name>[2Fe-2S] cluster</name>
        <dbReference type="ChEBI" id="CHEBI:190135"/>
    </cofactor>
    <text evidence="13">Binds 1 [2Fe-2S] cluster per subunit.</text>
</comment>
<evidence type="ECO:0000256" key="9">
    <source>
        <dbReference type="ARBA" id="ARBA00023004"/>
    </source>
</evidence>
<dbReference type="InterPro" id="IPR017927">
    <property type="entry name" value="FAD-bd_FR_type"/>
</dbReference>
<dbReference type="PANTHER" id="PTHR43513">
    <property type="entry name" value="DIHYDROOROTATE DEHYDROGENASE B (NAD(+)), ELECTRON TRANSFER SUBUNIT"/>
    <property type="match status" value="1"/>
</dbReference>
<keyword evidence="5 11" id="KW-0479">Metal-binding</keyword>
<keyword evidence="10 11" id="KW-0411">Iron-sulfur</keyword>
<dbReference type="PROSITE" id="PS51384">
    <property type="entry name" value="FAD_FR"/>
    <property type="match status" value="1"/>
</dbReference>
<dbReference type="Gene3D" id="3.40.50.80">
    <property type="entry name" value="Nucleotide-binding domain of ferredoxin-NADP reductase (FNR) module"/>
    <property type="match status" value="1"/>
</dbReference>
<organism evidence="15 16">
    <name type="scientific">Virgibacillus necropolis</name>
    <dbReference type="NCBI Taxonomy" id="163877"/>
    <lineage>
        <taxon>Bacteria</taxon>
        <taxon>Bacillati</taxon>
        <taxon>Bacillota</taxon>
        <taxon>Bacilli</taxon>
        <taxon>Bacillales</taxon>
        <taxon>Bacillaceae</taxon>
        <taxon>Virgibacillus</taxon>
    </lineage>
</organism>
<evidence type="ECO:0000256" key="6">
    <source>
        <dbReference type="ARBA" id="ARBA00022827"/>
    </source>
</evidence>
<feature type="binding site" evidence="11 13">
    <location>
        <position position="216"/>
    </location>
    <ligand>
        <name>[2Fe-2S] cluster</name>
        <dbReference type="ChEBI" id="CHEBI:190135"/>
    </ligand>
</feature>
<keyword evidence="4 11" id="KW-0001">2Fe-2S</keyword>
<comment type="subunit">
    <text evidence="11">Heterotetramer of 2 PyrK and 2 PyrD type B subunits.</text>
</comment>
<dbReference type="SUPFAM" id="SSF52343">
    <property type="entry name" value="Ferredoxin reductase-like, C-terminal NADP-linked domain"/>
    <property type="match status" value="1"/>
</dbReference>
<dbReference type="HAMAP" id="MF_01211">
    <property type="entry name" value="DHODB_Fe_S_bind"/>
    <property type="match status" value="1"/>
</dbReference>
<dbReference type="InterPro" id="IPR050353">
    <property type="entry name" value="PyrK_electron_transfer"/>
</dbReference>
<dbReference type="UniPathway" id="UPA00070">
    <property type="reaction ID" value="UER00945"/>
</dbReference>
<dbReference type="Proteomes" id="UP000204391">
    <property type="component" value="Chromosome"/>
</dbReference>
<keyword evidence="6 11" id="KW-0274">FAD</keyword>
<feature type="binding site" evidence="11 12">
    <location>
        <begin position="50"/>
        <end position="53"/>
    </location>
    <ligand>
        <name>FAD</name>
        <dbReference type="ChEBI" id="CHEBI:57692"/>
    </ligand>
</feature>
<dbReference type="PIRSF" id="PIRSF006816">
    <property type="entry name" value="Cyc3_hyd_g"/>
    <property type="match status" value="1"/>
</dbReference>
<gene>
    <name evidence="11" type="primary">pyrK</name>
    <name evidence="15" type="ORF">CFK40_12815</name>
</gene>
<evidence type="ECO:0000256" key="5">
    <source>
        <dbReference type="ARBA" id="ARBA00022723"/>
    </source>
</evidence>
<dbReference type="CDD" id="cd06218">
    <property type="entry name" value="DHOD_e_trans"/>
    <property type="match status" value="1"/>
</dbReference>
<keyword evidence="3 11" id="KW-0285">Flavoprotein</keyword>
<dbReference type="Gene3D" id="2.10.240.10">
    <property type="entry name" value="Dihydroorotate dehydrogenase, electron transfer subunit"/>
    <property type="match status" value="1"/>
</dbReference>
<evidence type="ECO:0000256" key="11">
    <source>
        <dbReference type="HAMAP-Rule" id="MF_01211"/>
    </source>
</evidence>
<dbReference type="PANTHER" id="PTHR43513:SF3">
    <property type="entry name" value="DIHYDROOROTATE DEHYDROGENASE B (NAD(+)), ELECTRON TRANSFER SUBUNIT-RELATED"/>
    <property type="match status" value="1"/>
</dbReference>
<comment type="similarity">
    <text evidence="1 11">Belongs to the PyrK family.</text>
</comment>
<evidence type="ECO:0000259" key="14">
    <source>
        <dbReference type="PROSITE" id="PS51384"/>
    </source>
</evidence>
<keyword evidence="8 11" id="KW-0249">Electron transport</keyword>
<evidence type="ECO:0000256" key="1">
    <source>
        <dbReference type="ARBA" id="ARBA00006422"/>
    </source>
</evidence>
<dbReference type="KEGG" id="vne:CFK40_12815"/>
<feature type="domain" description="FAD-binding FR-type" evidence="14">
    <location>
        <begin position="2"/>
        <end position="99"/>
    </location>
</feature>
<comment type="cofactor">
    <cofactor evidence="11 12">
        <name>FAD</name>
        <dbReference type="ChEBI" id="CHEBI:57692"/>
    </cofactor>
    <text evidence="11 12">Binds 1 FAD per subunit.</text>
</comment>
<evidence type="ECO:0000313" key="15">
    <source>
        <dbReference type="EMBL" id="ASN05830.1"/>
    </source>
</evidence>
<feature type="binding site" evidence="11 13">
    <location>
        <position position="221"/>
    </location>
    <ligand>
        <name>[2Fe-2S] cluster</name>
        <dbReference type="ChEBI" id="CHEBI:190135"/>
    </ligand>
</feature>
<evidence type="ECO:0000313" key="16">
    <source>
        <dbReference type="Proteomes" id="UP000204391"/>
    </source>
</evidence>
<dbReference type="GO" id="GO:0016491">
    <property type="term" value="F:oxidoreductase activity"/>
    <property type="evidence" value="ECO:0007669"/>
    <property type="project" value="InterPro"/>
</dbReference>
<dbReference type="AlphaFoldDB" id="A0A221MDZ7"/>
<feature type="binding site" evidence="11 12">
    <location>
        <begin position="74"/>
        <end position="75"/>
    </location>
    <ligand>
        <name>FAD</name>
        <dbReference type="ChEBI" id="CHEBI:57692"/>
    </ligand>
</feature>
<dbReference type="GO" id="GO:0046872">
    <property type="term" value="F:metal ion binding"/>
    <property type="evidence" value="ECO:0007669"/>
    <property type="project" value="UniProtKB-KW"/>
</dbReference>
<dbReference type="Gene3D" id="2.40.30.10">
    <property type="entry name" value="Translation factors"/>
    <property type="match status" value="1"/>
</dbReference>
<keyword evidence="2 11" id="KW-0813">Transport</keyword>
<sequence>MMKKENLTVVKSTEIARETTEMVLQNTYISKTAQPGQFLHIGVEGHTLRRPISIANIDRVNETITVLFKQLGEGTKALSRYQEGMQISALGPGGNGFTVDNNENKTVLLVGGGIGIPPLYCLGKKLAEQGVIIKSVLGYQTSDSIFYEEKFNKLGKTVITTNDGSYGHHGFVTDVLDGVGEYDCYYTCGPLQMLQAVTDKLKGQKGYISLEERMGCGVGACFACVIPTDEHGGYKKICKDGPVFAANEVRL</sequence>
<evidence type="ECO:0000256" key="3">
    <source>
        <dbReference type="ARBA" id="ARBA00022630"/>
    </source>
</evidence>
<dbReference type="InterPro" id="IPR039261">
    <property type="entry name" value="FNR_nucleotide-bd"/>
</dbReference>
<dbReference type="InterPro" id="IPR023455">
    <property type="entry name" value="Dihydroorotate_DHASE_ETsu"/>
</dbReference>
<evidence type="ECO:0000256" key="13">
    <source>
        <dbReference type="PIRSR" id="PIRSR006816-2"/>
    </source>
</evidence>
<feature type="binding site" evidence="11 13">
    <location>
        <position position="224"/>
    </location>
    <ligand>
        <name>[2Fe-2S] cluster</name>
        <dbReference type="ChEBI" id="CHEBI:190135"/>
    </ligand>
</feature>
<accession>A0A221MDZ7</accession>
<dbReference type="Pfam" id="PF10418">
    <property type="entry name" value="DHODB_Fe-S_bind"/>
    <property type="match status" value="1"/>
</dbReference>
<feature type="binding site" evidence="11 13">
    <location>
        <position position="238"/>
    </location>
    <ligand>
        <name>[2Fe-2S] cluster</name>
        <dbReference type="ChEBI" id="CHEBI:190135"/>
    </ligand>
</feature>
<comment type="cofactor">
    <cofactor evidence="11">
        <name>[2Fe-2S] cluster</name>
        <dbReference type="ChEBI" id="CHEBI:190135"/>
    </cofactor>
    <text evidence="11">Binds 1 [2Fe-2S] cluster per subunit.</text>
</comment>
<dbReference type="SUPFAM" id="SSF63380">
    <property type="entry name" value="Riboflavin synthase domain-like"/>
    <property type="match status" value="1"/>
</dbReference>
<evidence type="ECO:0000256" key="12">
    <source>
        <dbReference type="PIRSR" id="PIRSR006816-1"/>
    </source>
</evidence>
<evidence type="ECO:0000256" key="10">
    <source>
        <dbReference type="ARBA" id="ARBA00023014"/>
    </source>
</evidence>
<evidence type="ECO:0000256" key="8">
    <source>
        <dbReference type="ARBA" id="ARBA00022982"/>
    </source>
</evidence>
<comment type="caution">
    <text evidence="11">Lacks conserved residue(s) required for the propagation of feature annotation.</text>
</comment>
<keyword evidence="9 11" id="KW-0408">Iron</keyword>
<dbReference type="InterPro" id="IPR012165">
    <property type="entry name" value="Cyt_c3_hydrogenase_gsu"/>
</dbReference>
<dbReference type="EMBL" id="CP022437">
    <property type="protein sequence ID" value="ASN05830.1"/>
    <property type="molecule type" value="Genomic_DNA"/>
</dbReference>
<proteinExistence type="inferred from homology"/>
<dbReference type="InterPro" id="IPR017938">
    <property type="entry name" value="Riboflavin_synthase-like_b-brl"/>
</dbReference>
<dbReference type="RefSeq" id="WP_089532678.1">
    <property type="nucleotide sequence ID" value="NZ_CP022437.1"/>
</dbReference>
<protein>
    <recommendedName>
        <fullName evidence="11">Dihydroorotate dehydrogenase B (NAD(+)), electron transfer subunit</fullName>
    </recommendedName>
    <alternativeName>
        <fullName evidence="11">Dihydroorotate oxidase B, electron transfer subunit</fullName>
    </alternativeName>
</protein>
<dbReference type="NCBIfam" id="NF000799">
    <property type="entry name" value="PRK00054.1-4"/>
    <property type="match status" value="1"/>
</dbReference>
<keyword evidence="7 11" id="KW-0665">Pyrimidine biosynthesis</keyword>
<evidence type="ECO:0000256" key="2">
    <source>
        <dbReference type="ARBA" id="ARBA00022448"/>
    </source>
</evidence>
<dbReference type="OrthoDB" id="9778346at2"/>
<dbReference type="GO" id="GO:0051537">
    <property type="term" value="F:2 iron, 2 sulfur cluster binding"/>
    <property type="evidence" value="ECO:0007669"/>
    <property type="project" value="UniProtKB-KW"/>
</dbReference>
<dbReference type="InterPro" id="IPR037117">
    <property type="entry name" value="Dihydroorotate_DH_ele_sf"/>
</dbReference>
<dbReference type="GO" id="GO:0044205">
    <property type="term" value="P:'de novo' UMP biosynthetic process"/>
    <property type="evidence" value="ECO:0007669"/>
    <property type="project" value="UniProtKB-UniRule"/>
</dbReference>
<dbReference type="InterPro" id="IPR019480">
    <property type="entry name" value="Dihydroorotate_DH_Fe-S-bd"/>
</dbReference>
<name>A0A221MDZ7_9BACI</name>
<keyword evidence="16" id="KW-1185">Reference proteome</keyword>